<protein>
    <submittedName>
        <fullName evidence="2">Uncharacterized protein</fullName>
    </submittedName>
</protein>
<organism evidence="2 3">
    <name type="scientific">Colletotrichum kahawae</name>
    <name type="common">Coffee berry disease fungus</name>
    <dbReference type="NCBI Taxonomy" id="34407"/>
    <lineage>
        <taxon>Eukaryota</taxon>
        <taxon>Fungi</taxon>
        <taxon>Dikarya</taxon>
        <taxon>Ascomycota</taxon>
        <taxon>Pezizomycotina</taxon>
        <taxon>Sordariomycetes</taxon>
        <taxon>Hypocreomycetidae</taxon>
        <taxon>Glomerellales</taxon>
        <taxon>Glomerellaceae</taxon>
        <taxon>Colletotrichum</taxon>
        <taxon>Colletotrichum gloeosporioides species complex</taxon>
    </lineage>
</organism>
<feature type="compositionally biased region" description="Polar residues" evidence="1">
    <location>
        <begin position="35"/>
        <end position="47"/>
    </location>
</feature>
<sequence length="188" mass="19680">MLTGPALSSKPSVVTGVWEKPHKSSAAKTEHRPRNCSSTAAPTQQPGSWGADVGFGLGSKSVRTVPASCQEASAIVSLHSPPPRPLETASQTLNSCEPPSVLVRMSPPTIQLFAGYMRFAGAAPLPCDNSIHSLPYSAVSQLVRRRVCLATVLSSYMLFIALAPGHEGTVLLSPWAGRAVLVILGLGI</sequence>
<reference evidence="2" key="1">
    <citation type="submission" date="2023-02" db="EMBL/GenBank/DDBJ databases">
        <title>Colletotrichum kahawae CIFC_Que2 genome sequencing and assembly.</title>
        <authorList>
            <person name="Baroncelli R."/>
        </authorList>
    </citation>
    <scope>NUCLEOTIDE SEQUENCE</scope>
    <source>
        <strain evidence="2">CIFC_Que2</strain>
    </source>
</reference>
<accession>A0AAD9YDM9</accession>
<evidence type="ECO:0000256" key="1">
    <source>
        <dbReference type="SAM" id="MobiDB-lite"/>
    </source>
</evidence>
<dbReference type="Proteomes" id="UP001281614">
    <property type="component" value="Unassembled WGS sequence"/>
</dbReference>
<feature type="region of interest" description="Disordered" evidence="1">
    <location>
        <begin position="1"/>
        <end position="52"/>
    </location>
</feature>
<keyword evidence="3" id="KW-1185">Reference proteome</keyword>
<dbReference type="EMBL" id="VYYT01000223">
    <property type="protein sequence ID" value="KAK2754943.1"/>
    <property type="molecule type" value="Genomic_DNA"/>
</dbReference>
<proteinExistence type="predicted"/>
<evidence type="ECO:0000313" key="3">
    <source>
        <dbReference type="Proteomes" id="UP001281614"/>
    </source>
</evidence>
<evidence type="ECO:0000313" key="2">
    <source>
        <dbReference type="EMBL" id="KAK2754943.1"/>
    </source>
</evidence>
<gene>
    <name evidence="2" type="ORF">CKAH01_05957</name>
</gene>
<dbReference type="AlphaFoldDB" id="A0AAD9YDM9"/>
<name>A0AAD9YDM9_COLKA</name>
<comment type="caution">
    <text evidence="2">The sequence shown here is derived from an EMBL/GenBank/DDBJ whole genome shotgun (WGS) entry which is preliminary data.</text>
</comment>